<dbReference type="PANTHER" id="PTHR11177:SF317">
    <property type="entry name" value="CHITINASE 12-RELATED"/>
    <property type="match status" value="1"/>
</dbReference>
<keyword evidence="8" id="KW-1133">Transmembrane helix</keyword>
<keyword evidence="3 6" id="KW-0378">Hydrolase</keyword>
<dbReference type="STRING" id="1527.SAMN04489757_11429"/>
<sequence>MFKKNLKIIILICTAIVIAACVIFRFVQLGNESQKFVKLSYLPIYKTWHAKDVPGDLLTDVNLAFGEIAPDFTLQVNPIKELNLPKELEILRQSYPDLKINLAIGGWGGDGFSDMAFTKETRSVFIDSIVSHLETYGLDGVDIDWEYPVLDNSGLIKTRPEDTENFILLMKEIHSKFNELSNDKKYTLSFAAPISDWAVEIFGIKEVSNTVDYINLMGYDYVGTWSQVTGHQSNLMDCKEAPDHLNTYQGIQEYLKVCRPEKLVVGIPAYGYGWRGVPSENQGLFQSAKAPIPLDESDFTYNNLKENYISKNGYTRYWDDISKAAYLYNGDIWITYEDLEAIRYKADTVKKLKLGGMMYWEQTHDFTGDIITTISKELEKQ</sequence>
<evidence type="ECO:0000256" key="5">
    <source>
        <dbReference type="ARBA" id="ARBA00023295"/>
    </source>
</evidence>
<dbReference type="PROSITE" id="PS51257">
    <property type="entry name" value="PROKAR_LIPOPROTEIN"/>
    <property type="match status" value="1"/>
</dbReference>
<dbReference type="GO" id="GO:0008061">
    <property type="term" value="F:chitin binding"/>
    <property type="evidence" value="ECO:0007669"/>
    <property type="project" value="InterPro"/>
</dbReference>
<evidence type="ECO:0000256" key="8">
    <source>
        <dbReference type="SAM" id="Phobius"/>
    </source>
</evidence>
<dbReference type="GO" id="GO:0006032">
    <property type="term" value="P:chitin catabolic process"/>
    <property type="evidence" value="ECO:0007669"/>
    <property type="project" value="UniProtKB-KW"/>
</dbReference>
<evidence type="ECO:0000256" key="1">
    <source>
        <dbReference type="ARBA" id="ARBA00000822"/>
    </source>
</evidence>
<dbReference type="PANTHER" id="PTHR11177">
    <property type="entry name" value="CHITINASE"/>
    <property type="match status" value="1"/>
</dbReference>
<keyword evidence="11" id="KW-1185">Reference proteome</keyword>
<keyword evidence="5 6" id="KW-0326">Glycosidase</keyword>
<dbReference type="CDD" id="cd06548">
    <property type="entry name" value="GH18_chitinase"/>
    <property type="match status" value="1"/>
</dbReference>
<dbReference type="GO" id="GO:0005975">
    <property type="term" value="P:carbohydrate metabolic process"/>
    <property type="evidence" value="ECO:0007669"/>
    <property type="project" value="InterPro"/>
</dbReference>
<evidence type="ECO:0000256" key="6">
    <source>
        <dbReference type="RuleBase" id="RU000489"/>
    </source>
</evidence>
<dbReference type="InterPro" id="IPR029070">
    <property type="entry name" value="Chitinase_insertion_sf"/>
</dbReference>
<evidence type="ECO:0000259" key="9">
    <source>
        <dbReference type="PROSITE" id="PS51910"/>
    </source>
</evidence>
<protein>
    <recommendedName>
        <fullName evidence="2">chitinase</fullName>
        <ecNumber evidence="2">3.2.1.14</ecNumber>
    </recommendedName>
</protein>
<evidence type="ECO:0000256" key="3">
    <source>
        <dbReference type="ARBA" id="ARBA00022801"/>
    </source>
</evidence>
<accession>A0A1I5FHA1</accession>
<dbReference type="SMART" id="SM00636">
    <property type="entry name" value="Glyco_18"/>
    <property type="match status" value="1"/>
</dbReference>
<dbReference type="Gene3D" id="3.20.20.80">
    <property type="entry name" value="Glycosidases"/>
    <property type="match status" value="1"/>
</dbReference>
<evidence type="ECO:0000256" key="4">
    <source>
        <dbReference type="ARBA" id="ARBA00023024"/>
    </source>
</evidence>
<dbReference type="Gene3D" id="3.10.50.10">
    <property type="match status" value="1"/>
</dbReference>
<dbReference type="PROSITE" id="PS51910">
    <property type="entry name" value="GH18_2"/>
    <property type="match status" value="1"/>
</dbReference>
<evidence type="ECO:0000313" key="10">
    <source>
        <dbReference type="EMBL" id="SFO23188.1"/>
    </source>
</evidence>
<reference evidence="10 11" key="1">
    <citation type="submission" date="2016-10" db="EMBL/GenBank/DDBJ databases">
        <authorList>
            <person name="de Groot N.N."/>
        </authorList>
    </citation>
    <scope>NUCLEOTIDE SEQUENCE [LARGE SCALE GENOMIC DNA]</scope>
    <source>
        <strain evidence="10 11">DSM 1283</strain>
    </source>
</reference>
<keyword evidence="4" id="KW-0119">Carbohydrate metabolism</keyword>
<dbReference type="OrthoDB" id="9812811at2"/>
<keyword evidence="8" id="KW-0812">Transmembrane</keyword>
<gene>
    <name evidence="10" type="ORF">SAMN04489757_11429</name>
</gene>
<dbReference type="EMBL" id="FOWD01000014">
    <property type="protein sequence ID" value="SFO23188.1"/>
    <property type="molecule type" value="Genomic_DNA"/>
</dbReference>
<evidence type="ECO:0000313" key="11">
    <source>
        <dbReference type="Proteomes" id="UP000198806"/>
    </source>
</evidence>
<keyword evidence="4" id="KW-0624">Polysaccharide degradation</keyword>
<dbReference type="RefSeq" id="WP_091686438.1">
    <property type="nucleotide sequence ID" value="NZ_BAABFM010000048.1"/>
</dbReference>
<organism evidence="10 11">
    <name type="scientific">Anaerocolumna aminovalerica</name>
    <dbReference type="NCBI Taxonomy" id="1527"/>
    <lineage>
        <taxon>Bacteria</taxon>
        <taxon>Bacillati</taxon>
        <taxon>Bacillota</taxon>
        <taxon>Clostridia</taxon>
        <taxon>Lachnospirales</taxon>
        <taxon>Lachnospiraceae</taxon>
        <taxon>Anaerocolumna</taxon>
    </lineage>
</organism>
<proteinExistence type="inferred from homology"/>
<evidence type="ECO:0000256" key="2">
    <source>
        <dbReference type="ARBA" id="ARBA00012729"/>
    </source>
</evidence>
<dbReference type="InterPro" id="IPR001579">
    <property type="entry name" value="Glyco_hydro_18_chit_AS"/>
</dbReference>
<dbReference type="AlphaFoldDB" id="A0A1I5FHA1"/>
<dbReference type="EC" id="3.2.1.14" evidence="2"/>
<feature type="domain" description="GH18" evidence="9">
    <location>
        <begin position="36"/>
        <end position="381"/>
    </location>
</feature>
<dbReference type="PROSITE" id="PS01095">
    <property type="entry name" value="GH18_1"/>
    <property type="match status" value="1"/>
</dbReference>
<keyword evidence="8" id="KW-0472">Membrane</keyword>
<comment type="catalytic activity">
    <reaction evidence="1">
        <text>Random endo-hydrolysis of N-acetyl-beta-D-glucosaminide (1-&gt;4)-beta-linkages in chitin and chitodextrins.</text>
        <dbReference type="EC" id="3.2.1.14"/>
    </reaction>
</comment>
<dbReference type="SUPFAM" id="SSF54556">
    <property type="entry name" value="Chitinase insertion domain"/>
    <property type="match status" value="1"/>
</dbReference>
<dbReference type="InterPro" id="IPR017853">
    <property type="entry name" value="GH"/>
</dbReference>
<name>A0A1I5FHA1_9FIRM</name>
<dbReference type="InterPro" id="IPR001223">
    <property type="entry name" value="Glyco_hydro18_cat"/>
</dbReference>
<feature type="transmembrane region" description="Helical" evidence="8">
    <location>
        <begin position="6"/>
        <end position="27"/>
    </location>
</feature>
<dbReference type="Pfam" id="PF00704">
    <property type="entry name" value="Glyco_hydro_18"/>
    <property type="match status" value="1"/>
</dbReference>
<evidence type="ECO:0000256" key="7">
    <source>
        <dbReference type="RuleBase" id="RU004453"/>
    </source>
</evidence>
<dbReference type="InterPro" id="IPR011583">
    <property type="entry name" value="Chitinase_II/V-like_cat"/>
</dbReference>
<dbReference type="SUPFAM" id="SSF51445">
    <property type="entry name" value="(Trans)glycosidases"/>
    <property type="match status" value="1"/>
</dbReference>
<dbReference type="InterPro" id="IPR050314">
    <property type="entry name" value="Glycosyl_Hydrlase_18"/>
</dbReference>
<dbReference type="Proteomes" id="UP000198806">
    <property type="component" value="Unassembled WGS sequence"/>
</dbReference>
<dbReference type="GO" id="GO:0008843">
    <property type="term" value="F:endochitinase activity"/>
    <property type="evidence" value="ECO:0007669"/>
    <property type="project" value="UniProtKB-EC"/>
</dbReference>
<keyword evidence="4" id="KW-0146">Chitin degradation</keyword>
<comment type="similarity">
    <text evidence="7">Belongs to the glycosyl hydrolase 18 family.</text>
</comment>